<gene>
    <name evidence="3" type="ORF">PARMNEM_LOCUS6865</name>
</gene>
<evidence type="ECO:0000313" key="3">
    <source>
        <dbReference type="EMBL" id="CAK1585835.1"/>
    </source>
</evidence>
<organism evidence="3 4">
    <name type="scientific">Parnassius mnemosyne</name>
    <name type="common">clouded apollo</name>
    <dbReference type="NCBI Taxonomy" id="213953"/>
    <lineage>
        <taxon>Eukaryota</taxon>
        <taxon>Metazoa</taxon>
        <taxon>Ecdysozoa</taxon>
        <taxon>Arthropoda</taxon>
        <taxon>Hexapoda</taxon>
        <taxon>Insecta</taxon>
        <taxon>Pterygota</taxon>
        <taxon>Neoptera</taxon>
        <taxon>Endopterygota</taxon>
        <taxon>Lepidoptera</taxon>
        <taxon>Glossata</taxon>
        <taxon>Ditrysia</taxon>
        <taxon>Papilionoidea</taxon>
        <taxon>Papilionidae</taxon>
        <taxon>Parnassiinae</taxon>
        <taxon>Parnassini</taxon>
        <taxon>Parnassius</taxon>
        <taxon>Driopa</taxon>
    </lineage>
</organism>
<evidence type="ECO:0000259" key="2">
    <source>
        <dbReference type="Pfam" id="PF10545"/>
    </source>
</evidence>
<dbReference type="AlphaFoldDB" id="A0AAV1KTJ3"/>
<dbReference type="PANTHER" id="PTHR21505:SF8">
    <property type="entry name" value="DPT-YFP REPRESSOR BY OVEREXPRESSION, ISOFORM D-RELATED"/>
    <property type="match status" value="1"/>
</dbReference>
<proteinExistence type="predicted"/>
<dbReference type="Pfam" id="PF10545">
    <property type="entry name" value="MADF_DNA_bdg"/>
    <property type="match status" value="1"/>
</dbReference>
<dbReference type="InterPro" id="IPR006578">
    <property type="entry name" value="MADF-dom"/>
</dbReference>
<keyword evidence="4" id="KW-1185">Reference proteome</keyword>
<feature type="domain" description="MADF" evidence="2">
    <location>
        <begin position="3"/>
        <end position="55"/>
    </location>
</feature>
<dbReference type="PANTHER" id="PTHR21505">
    <property type="entry name" value="MADF DOMAIN-CONTAINING PROTEIN-RELATED"/>
    <property type="match status" value="1"/>
</dbReference>
<comment type="caution">
    <text evidence="3">The sequence shown here is derived from an EMBL/GenBank/DDBJ whole genome shotgun (WGS) entry which is preliminary data.</text>
</comment>
<dbReference type="EMBL" id="CAVLGL010000080">
    <property type="protein sequence ID" value="CAK1585835.1"/>
    <property type="molecule type" value="Genomic_DNA"/>
</dbReference>
<sequence>MKPNSTREDVKKKLNALRTNFRKELKKIHKSKSSGKGTDEVYVPSAWTYYELLFLTNDEQPIKKTIEEDKENDQDQYSYSISSMDPPPTPVSENKKRKKENDQQNLLQRTLSFLEKDSSDHQEEYHLAKVWAAKLTKLESTQKLFAEKAINDILFEAQLGKLNKNSVKVNEHVPYTSSPLLPRQSLYHPRVNYIPSPSQ</sequence>
<dbReference type="Proteomes" id="UP001314205">
    <property type="component" value="Unassembled WGS sequence"/>
</dbReference>
<feature type="region of interest" description="Disordered" evidence="1">
    <location>
        <begin position="63"/>
        <end position="103"/>
    </location>
</feature>
<name>A0AAV1KTJ3_9NEOP</name>
<evidence type="ECO:0000256" key="1">
    <source>
        <dbReference type="SAM" id="MobiDB-lite"/>
    </source>
</evidence>
<evidence type="ECO:0000313" key="4">
    <source>
        <dbReference type="Proteomes" id="UP001314205"/>
    </source>
</evidence>
<reference evidence="3 4" key="1">
    <citation type="submission" date="2023-11" db="EMBL/GenBank/DDBJ databases">
        <authorList>
            <person name="Hedman E."/>
            <person name="Englund M."/>
            <person name="Stromberg M."/>
            <person name="Nyberg Akerstrom W."/>
            <person name="Nylinder S."/>
            <person name="Jareborg N."/>
            <person name="Kallberg Y."/>
            <person name="Kronander E."/>
        </authorList>
    </citation>
    <scope>NUCLEOTIDE SEQUENCE [LARGE SCALE GENOMIC DNA]</scope>
</reference>
<protein>
    <recommendedName>
        <fullName evidence="2">MADF domain-containing protein</fullName>
    </recommendedName>
</protein>
<accession>A0AAV1KTJ3</accession>